<dbReference type="Gene3D" id="3.30.40.10">
    <property type="entry name" value="Zinc/RING finger domain, C3HC4 (zinc finger)"/>
    <property type="match status" value="2"/>
</dbReference>
<dbReference type="AlphaFoldDB" id="A0A9D4UFD0"/>
<dbReference type="InterPro" id="IPR055198">
    <property type="entry name" value="NSD_PHD"/>
</dbReference>
<reference evidence="3" key="1">
    <citation type="submission" date="2021-01" db="EMBL/GenBank/DDBJ databases">
        <title>Adiantum capillus-veneris genome.</title>
        <authorList>
            <person name="Fang Y."/>
            <person name="Liao Q."/>
        </authorList>
    </citation>
    <scope>NUCLEOTIDE SEQUENCE</scope>
    <source>
        <strain evidence="3">H3</strain>
        <tissue evidence="3">Leaf</tissue>
    </source>
</reference>
<feature type="domain" description="Histone-lysine N-methyltransferase NSD-like PHD zinc finger" evidence="2">
    <location>
        <begin position="157"/>
        <end position="228"/>
    </location>
</feature>
<name>A0A9D4UFD0_ADICA</name>
<evidence type="ECO:0000259" key="2">
    <source>
        <dbReference type="Pfam" id="PF22908"/>
    </source>
</evidence>
<protein>
    <recommendedName>
        <fullName evidence="2">Histone-lysine N-methyltransferase NSD-like PHD zinc finger domain-containing protein</fullName>
    </recommendedName>
</protein>
<dbReference type="OrthoDB" id="21264at2759"/>
<organism evidence="3 4">
    <name type="scientific">Adiantum capillus-veneris</name>
    <name type="common">Maidenhair fern</name>
    <dbReference type="NCBI Taxonomy" id="13818"/>
    <lineage>
        <taxon>Eukaryota</taxon>
        <taxon>Viridiplantae</taxon>
        <taxon>Streptophyta</taxon>
        <taxon>Embryophyta</taxon>
        <taxon>Tracheophyta</taxon>
        <taxon>Polypodiopsida</taxon>
        <taxon>Polypodiidae</taxon>
        <taxon>Polypodiales</taxon>
        <taxon>Pteridineae</taxon>
        <taxon>Pteridaceae</taxon>
        <taxon>Vittarioideae</taxon>
        <taxon>Adiantum</taxon>
    </lineage>
</organism>
<feature type="compositionally biased region" description="Acidic residues" evidence="1">
    <location>
        <begin position="74"/>
        <end position="86"/>
    </location>
</feature>
<sequence length="265" mass="28301">MGSYKSAPTVLGGGTKSKRFSFAFTYSSVCAASDERLAASTALQSIDMGILKKRLASTTEASRGSTRKGIHVSDDEDEGQDGYGEEVEDDVGDLAEIVCCICDNGGSVISCDGPCLRSFHLNKGAGGADDSHCSTLGFNKAEAERMDKFFCPNCKFKEHQCYACGRLGCSDDKAGAAQSVYLCDATMCGHFYLPDCVAEMILKDKDTSDKAALAESIKEGKGFTCPMHKCCKCGKGEVKQERDLQLVYVVDARESGIINVCLSPS</sequence>
<feature type="region of interest" description="Disordered" evidence="1">
    <location>
        <begin position="62"/>
        <end position="86"/>
    </location>
</feature>
<dbReference type="PANTHER" id="PTHR46235">
    <property type="entry name" value="PHD FINGER-CONTAINING PROTEIN DDB_G0268158"/>
    <property type="match status" value="1"/>
</dbReference>
<dbReference type="Proteomes" id="UP000886520">
    <property type="component" value="Chromosome 18"/>
</dbReference>
<keyword evidence="4" id="KW-1185">Reference proteome</keyword>
<dbReference type="EMBL" id="JABFUD020000018">
    <property type="protein sequence ID" value="KAI5066299.1"/>
    <property type="molecule type" value="Genomic_DNA"/>
</dbReference>
<proteinExistence type="predicted"/>
<gene>
    <name evidence="3" type="ORF">GOP47_0018923</name>
</gene>
<dbReference type="Pfam" id="PF22908">
    <property type="entry name" value="PHD_NSD"/>
    <property type="match status" value="1"/>
</dbReference>
<evidence type="ECO:0000256" key="1">
    <source>
        <dbReference type="SAM" id="MobiDB-lite"/>
    </source>
</evidence>
<evidence type="ECO:0000313" key="4">
    <source>
        <dbReference type="Proteomes" id="UP000886520"/>
    </source>
</evidence>
<dbReference type="PANTHER" id="PTHR46235:SF3">
    <property type="entry name" value="PHD FINGER-CONTAINING PROTEIN DDB_G0268158"/>
    <property type="match status" value="1"/>
</dbReference>
<dbReference type="InterPro" id="IPR013083">
    <property type="entry name" value="Znf_RING/FYVE/PHD"/>
</dbReference>
<accession>A0A9D4UFD0</accession>
<evidence type="ECO:0000313" key="3">
    <source>
        <dbReference type="EMBL" id="KAI5066299.1"/>
    </source>
</evidence>
<comment type="caution">
    <text evidence="3">The sequence shown here is derived from an EMBL/GenBank/DDBJ whole genome shotgun (WGS) entry which is preliminary data.</text>
</comment>